<feature type="compositionally biased region" description="Acidic residues" evidence="1">
    <location>
        <begin position="251"/>
        <end position="263"/>
    </location>
</feature>
<evidence type="ECO:0000313" key="3">
    <source>
        <dbReference type="Proteomes" id="UP000194664"/>
    </source>
</evidence>
<feature type="compositionally biased region" description="Basic residues" evidence="1">
    <location>
        <begin position="11"/>
        <end position="21"/>
    </location>
</feature>
<dbReference type="EMBL" id="MSPP01000001">
    <property type="protein sequence ID" value="OUD10158.1"/>
    <property type="molecule type" value="Genomic_DNA"/>
</dbReference>
<feature type="compositionally biased region" description="Acidic residues" evidence="1">
    <location>
        <begin position="301"/>
        <end position="317"/>
    </location>
</feature>
<feature type="compositionally biased region" description="Acidic residues" evidence="1">
    <location>
        <begin position="124"/>
        <end position="144"/>
    </location>
</feature>
<organism evidence="2 3">
    <name type="scientific">Marivivens niveibacter</name>
    <dbReference type="NCBI Taxonomy" id="1930667"/>
    <lineage>
        <taxon>Bacteria</taxon>
        <taxon>Pseudomonadati</taxon>
        <taxon>Pseudomonadota</taxon>
        <taxon>Alphaproteobacteria</taxon>
        <taxon>Rhodobacterales</taxon>
        <taxon>Paracoccaceae</taxon>
        <taxon>Marivivens group</taxon>
        <taxon>Marivivens</taxon>
    </lineage>
</organism>
<accession>A0A251X194</accession>
<feature type="compositionally biased region" description="Acidic residues" evidence="1">
    <location>
        <begin position="281"/>
        <end position="292"/>
    </location>
</feature>
<dbReference type="RefSeq" id="WP_086449808.1">
    <property type="nucleotide sequence ID" value="NZ_MSPP01000001.1"/>
</dbReference>
<feature type="region of interest" description="Disordered" evidence="1">
    <location>
        <begin position="123"/>
        <end position="146"/>
    </location>
</feature>
<feature type="compositionally biased region" description="Low complexity" evidence="1">
    <location>
        <begin position="264"/>
        <end position="274"/>
    </location>
</feature>
<feature type="region of interest" description="Disordered" evidence="1">
    <location>
        <begin position="1"/>
        <end position="27"/>
    </location>
</feature>
<evidence type="ECO:0000256" key="1">
    <source>
        <dbReference type="SAM" id="MobiDB-lite"/>
    </source>
</evidence>
<feature type="region of interest" description="Disordered" evidence="1">
    <location>
        <begin position="63"/>
        <end position="110"/>
    </location>
</feature>
<dbReference type="AlphaFoldDB" id="A0A251X194"/>
<dbReference type="PANTHER" id="PTHR48148:SF3">
    <property type="entry name" value="KERATINOCYTE PROLINE-RICH PROTEIN"/>
    <property type="match status" value="1"/>
</dbReference>
<feature type="compositionally biased region" description="Pro residues" evidence="1">
    <location>
        <begin position="85"/>
        <end position="96"/>
    </location>
</feature>
<feature type="region of interest" description="Disordered" evidence="1">
    <location>
        <begin position="170"/>
        <end position="338"/>
    </location>
</feature>
<proteinExistence type="predicted"/>
<sequence>MPKDQYLPRNPTRKKAARTVVRKASNPITPAELELLQNEYAMADAGPDRRLLRSILMELLVTEPPKAPAFKPTKLPEPEPEPVPEPEPAPEPAPPPKPEKPKKEASMMSLDLSDATMMLQFGGAEEEETVYPENDPEPEVEEPASIDVGALDDLNNLNAPSDEEVAAEVTNALAEDAGETASPDPAAFEPTTPSPAADMSNDDWDPFAEMDDSAAEPAAAGATEDATPTETTEVAETNAPEEAETAKVDVLSDDWDPFADDEPAAAPKTDTTTDVSAEASALDDWDPFADDTSDTKPTEDTAPEPEAEQSAETEVAPEPETAKEPTKPKKAAPQVADLDSLSADSALFDQLGDSFGDWDE</sequence>
<feature type="compositionally biased region" description="Acidic residues" evidence="1">
    <location>
        <begin position="200"/>
        <end position="214"/>
    </location>
</feature>
<keyword evidence="3" id="KW-1185">Reference proteome</keyword>
<name>A0A251X194_9RHOB</name>
<dbReference type="PANTHER" id="PTHR48148">
    <property type="entry name" value="KERATINOCYTE PROLINE-RICH PROTEIN"/>
    <property type="match status" value="1"/>
</dbReference>
<dbReference type="Proteomes" id="UP000194664">
    <property type="component" value="Unassembled WGS sequence"/>
</dbReference>
<protein>
    <submittedName>
        <fullName evidence="2">Uncharacterized protein</fullName>
    </submittedName>
</protein>
<evidence type="ECO:0000313" key="2">
    <source>
        <dbReference type="EMBL" id="OUD10158.1"/>
    </source>
</evidence>
<comment type="caution">
    <text evidence="2">The sequence shown here is derived from an EMBL/GenBank/DDBJ whole genome shotgun (WGS) entry which is preliminary data.</text>
</comment>
<feature type="compositionally biased region" description="Low complexity" evidence="1">
    <location>
        <begin position="215"/>
        <end position="240"/>
    </location>
</feature>
<gene>
    <name evidence="2" type="ORF">BVC71_01165</name>
</gene>
<reference evidence="2 3" key="1">
    <citation type="submission" date="2016-12" db="EMBL/GenBank/DDBJ databases">
        <title>The draft genome sequence of HSLHS2.</title>
        <authorList>
            <person name="Hu D."/>
            <person name="Wang L."/>
            <person name="Shao Z."/>
        </authorList>
    </citation>
    <scope>NUCLEOTIDE SEQUENCE [LARGE SCALE GENOMIC DNA]</scope>
    <source>
        <strain evidence="2">MCCC 1A06712</strain>
    </source>
</reference>